<evidence type="ECO:0000259" key="19">
    <source>
        <dbReference type="Pfam" id="PF13807"/>
    </source>
</evidence>
<evidence type="ECO:0000256" key="10">
    <source>
        <dbReference type="ARBA" id="ARBA00022777"/>
    </source>
</evidence>
<evidence type="ECO:0000256" key="15">
    <source>
        <dbReference type="ARBA" id="ARBA00051245"/>
    </source>
</evidence>
<dbReference type="InterPro" id="IPR050445">
    <property type="entry name" value="Bact_polysacc_biosynth/exp"/>
</dbReference>
<keyword evidence="11" id="KW-0067">ATP-binding</keyword>
<dbReference type="InterPro" id="IPR025669">
    <property type="entry name" value="AAA_dom"/>
</dbReference>
<keyword evidence="9" id="KW-0547">Nucleotide-binding</keyword>
<dbReference type="Gene3D" id="3.40.50.300">
    <property type="entry name" value="P-loop containing nucleotide triphosphate hydrolases"/>
    <property type="match status" value="1"/>
</dbReference>
<gene>
    <name evidence="20" type="ORF">HCN50_20980</name>
</gene>
<evidence type="ECO:0000256" key="1">
    <source>
        <dbReference type="ARBA" id="ARBA00004429"/>
    </source>
</evidence>
<evidence type="ECO:0000259" key="17">
    <source>
        <dbReference type="Pfam" id="PF02706"/>
    </source>
</evidence>
<evidence type="ECO:0000256" key="7">
    <source>
        <dbReference type="ARBA" id="ARBA00022679"/>
    </source>
</evidence>
<dbReference type="GO" id="GO:0004713">
    <property type="term" value="F:protein tyrosine kinase activity"/>
    <property type="evidence" value="ECO:0007669"/>
    <property type="project" value="TreeGrafter"/>
</dbReference>
<dbReference type="PANTHER" id="PTHR32309">
    <property type="entry name" value="TYROSINE-PROTEIN KINASE"/>
    <property type="match status" value="1"/>
</dbReference>
<dbReference type="Proteomes" id="UP000528734">
    <property type="component" value="Unassembled WGS sequence"/>
</dbReference>
<comment type="similarity">
    <text evidence="2">Belongs to the CpsD/CapB family.</text>
</comment>
<dbReference type="GO" id="GO:0005886">
    <property type="term" value="C:plasma membrane"/>
    <property type="evidence" value="ECO:0007669"/>
    <property type="project" value="UniProtKB-SubCell"/>
</dbReference>
<sequence length="770" mass="84322">MLQRNSDLPYVIPDEPVARPAEGWQYPTVDLREMGRILRRRYRLVVLPTIALLTLALTYVLLATTLYTATSTVLVDPRRANVVETNQSVLSNFGTDDATIESQTLLIQSVAILMRVVGKLKLTEDEEFTPKPGLLDPIKALFRSSGPSGGASPEEAAKSRSVEILQKRMKVTRQGTTFLVDIAVSSESPQKAATIANAIADAYFDEQVRAKYDATRIAANWLNGQIEDLKSKVVASEKAVEDFRSANNLVVSQGVTLNDQQITDLNGKLIAARAQTAEARAKYEQIQDIAKSGGDPGGINAAISSEMITKLRTQYADIAKNEADLSSKYGARHPAVANVRAQRRDTQKLINEEIRRILESTKHDYDVARSRETSLQQSLDQLQGVSTSSGQAQVRLRELQREAEANRTQYESYLARSKETTAQESLEMPDSRIVTKASVPIKPSSPKTMLILGLAVMLGLGAGSVLAFLTDYLDGRIKTLEQAEAISGVPALAAVPLIGARELAGLARRGRKELGRYDPKTMKLLPAPLQPPLTRYAIDEPGTFFAEAIRAVRLALQRTMRSQPVKVVQVTSALDSEGKTTLAINLAQSLATLGIRTLLIDGDLRNPQVTRALCPRADAGLLEVAIGQTSPEHAILVDRSTGLSILPSTPIKEVEFITELMFSDRIVDVLDHFRHRYELIVIDSPPLVPLVDGRALAELADRIIMALAWDQTPGEVLSHAMNLLSPVSDRIMGTVLTRVDLSRLQFYDYYRSSAYLKPYGAASLHAGAAR</sequence>
<dbReference type="InterPro" id="IPR032807">
    <property type="entry name" value="GNVR"/>
</dbReference>
<evidence type="ECO:0000313" key="20">
    <source>
        <dbReference type="EMBL" id="NOJ48699.1"/>
    </source>
</evidence>
<dbReference type="EMBL" id="JAAVLW010000006">
    <property type="protein sequence ID" value="NOJ48699.1"/>
    <property type="molecule type" value="Genomic_DNA"/>
</dbReference>
<dbReference type="Pfam" id="PF13807">
    <property type="entry name" value="GNVR"/>
    <property type="match status" value="1"/>
</dbReference>
<keyword evidence="12 16" id="KW-1133">Transmembrane helix</keyword>
<evidence type="ECO:0000256" key="4">
    <source>
        <dbReference type="ARBA" id="ARBA00011903"/>
    </source>
</evidence>
<feature type="domain" description="Polysaccharide chain length determinant N-terminal" evidence="17">
    <location>
        <begin position="28"/>
        <end position="118"/>
    </location>
</feature>
<dbReference type="RefSeq" id="WP_171711572.1">
    <property type="nucleotide sequence ID" value="NZ_JAAVLW010000006.1"/>
</dbReference>
<feature type="domain" description="Tyrosine-protein kinase G-rich" evidence="19">
    <location>
        <begin position="393"/>
        <end position="469"/>
    </location>
</feature>
<evidence type="ECO:0000256" key="2">
    <source>
        <dbReference type="ARBA" id="ARBA00007316"/>
    </source>
</evidence>
<comment type="similarity">
    <text evidence="3">Belongs to the etk/wzc family.</text>
</comment>
<evidence type="ECO:0000256" key="16">
    <source>
        <dbReference type="SAM" id="Phobius"/>
    </source>
</evidence>
<comment type="caution">
    <text evidence="20">The sequence shown here is derived from an EMBL/GenBank/DDBJ whole genome shotgun (WGS) entry which is preliminary data.</text>
</comment>
<keyword evidence="13 16" id="KW-0472">Membrane</keyword>
<evidence type="ECO:0000313" key="21">
    <source>
        <dbReference type="Proteomes" id="UP000528734"/>
    </source>
</evidence>
<keyword evidence="10" id="KW-0418">Kinase</keyword>
<dbReference type="InterPro" id="IPR005702">
    <property type="entry name" value="Wzc-like_C"/>
</dbReference>
<evidence type="ECO:0000256" key="11">
    <source>
        <dbReference type="ARBA" id="ARBA00022840"/>
    </source>
</evidence>
<proteinExistence type="inferred from homology"/>
<comment type="subcellular location">
    <subcellularLocation>
        <location evidence="1">Cell inner membrane</location>
        <topology evidence="1">Multi-pass membrane protein</topology>
    </subcellularLocation>
</comment>
<evidence type="ECO:0000259" key="18">
    <source>
        <dbReference type="Pfam" id="PF13614"/>
    </source>
</evidence>
<name>A0A7Y4H6S0_9BRAD</name>
<dbReference type="InterPro" id="IPR005700">
    <property type="entry name" value="EPS_ExoP-like"/>
</dbReference>
<evidence type="ECO:0000256" key="14">
    <source>
        <dbReference type="ARBA" id="ARBA00023137"/>
    </source>
</evidence>
<keyword evidence="21" id="KW-1185">Reference proteome</keyword>
<evidence type="ECO:0000256" key="6">
    <source>
        <dbReference type="ARBA" id="ARBA00022519"/>
    </source>
</evidence>
<feature type="domain" description="AAA" evidence="18">
    <location>
        <begin position="578"/>
        <end position="714"/>
    </location>
</feature>
<dbReference type="AlphaFoldDB" id="A0A7Y4H6S0"/>
<evidence type="ECO:0000256" key="13">
    <source>
        <dbReference type="ARBA" id="ARBA00023136"/>
    </source>
</evidence>
<evidence type="ECO:0000256" key="5">
    <source>
        <dbReference type="ARBA" id="ARBA00022475"/>
    </source>
</evidence>
<dbReference type="InterPro" id="IPR003856">
    <property type="entry name" value="LPS_length_determ_N"/>
</dbReference>
<dbReference type="SUPFAM" id="SSF52540">
    <property type="entry name" value="P-loop containing nucleoside triphosphate hydrolases"/>
    <property type="match status" value="1"/>
</dbReference>
<comment type="catalytic activity">
    <reaction evidence="15">
        <text>L-tyrosyl-[protein] + ATP = O-phospho-L-tyrosyl-[protein] + ADP + H(+)</text>
        <dbReference type="Rhea" id="RHEA:10596"/>
        <dbReference type="Rhea" id="RHEA-COMP:10136"/>
        <dbReference type="Rhea" id="RHEA-COMP:20101"/>
        <dbReference type="ChEBI" id="CHEBI:15378"/>
        <dbReference type="ChEBI" id="CHEBI:30616"/>
        <dbReference type="ChEBI" id="CHEBI:46858"/>
        <dbReference type="ChEBI" id="CHEBI:61978"/>
        <dbReference type="ChEBI" id="CHEBI:456216"/>
        <dbReference type="EC" id="2.7.10.2"/>
    </reaction>
</comment>
<dbReference type="CDD" id="cd05387">
    <property type="entry name" value="BY-kinase"/>
    <property type="match status" value="1"/>
</dbReference>
<evidence type="ECO:0000256" key="12">
    <source>
        <dbReference type="ARBA" id="ARBA00022989"/>
    </source>
</evidence>
<dbReference type="Pfam" id="PF02706">
    <property type="entry name" value="Wzz"/>
    <property type="match status" value="1"/>
</dbReference>
<dbReference type="NCBIfam" id="TIGR01005">
    <property type="entry name" value="eps_transp_fam"/>
    <property type="match status" value="1"/>
</dbReference>
<dbReference type="EC" id="2.7.10.2" evidence="4"/>
<dbReference type="PANTHER" id="PTHR32309:SF13">
    <property type="entry name" value="FERRIC ENTEROBACTIN TRANSPORT PROTEIN FEPE"/>
    <property type="match status" value="1"/>
</dbReference>
<feature type="transmembrane region" description="Helical" evidence="16">
    <location>
        <begin position="44"/>
        <end position="69"/>
    </location>
</feature>
<keyword evidence="5" id="KW-1003">Cell membrane</keyword>
<accession>A0A7Y4H6S0</accession>
<protein>
    <recommendedName>
        <fullName evidence="4">non-specific protein-tyrosine kinase</fullName>
        <ecNumber evidence="4">2.7.10.2</ecNumber>
    </recommendedName>
</protein>
<dbReference type="InterPro" id="IPR027417">
    <property type="entry name" value="P-loop_NTPase"/>
</dbReference>
<keyword evidence="8 16" id="KW-0812">Transmembrane</keyword>
<organism evidence="20 21">
    <name type="scientific">Bradyrhizobium archetypum</name>
    <dbReference type="NCBI Taxonomy" id="2721160"/>
    <lineage>
        <taxon>Bacteria</taxon>
        <taxon>Pseudomonadati</taxon>
        <taxon>Pseudomonadota</taxon>
        <taxon>Alphaproteobacteria</taxon>
        <taxon>Hyphomicrobiales</taxon>
        <taxon>Nitrobacteraceae</taxon>
        <taxon>Bradyrhizobium</taxon>
    </lineage>
</organism>
<dbReference type="Pfam" id="PF13614">
    <property type="entry name" value="AAA_31"/>
    <property type="match status" value="1"/>
</dbReference>
<evidence type="ECO:0000256" key="9">
    <source>
        <dbReference type="ARBA" id="ARBA00022741"/>
    </source>
</evidence>
<keyword evidence="7" id="KW-0808">Transferase</keyword>
<keyword evidence="14" id="KW-0829">Tyrosine-protein kinase</keyword>
<evidence type="ECO:0000256" key="8">
    <source>
        <dbReference type="ARBA" id="ARBA00022692"/>
    </source>
</evidence>
<keyword evidence="6" id="KW-0997">Cell inner membrane</keyword>
<evidence type="ECO:0000256" key="3">
    <source>
        <dbReference type="ARBA" id="ARBA00008883"/>
    </source>
</evidence>
<reference evidence="20 21" key="1">
    <citation type="submission" date="2020-03" db="EMBL/GenBank/DDBJ databases">
        <title>Bradyrhizobium diversity isolated from nodules of Muelleranthus trifoliolatus.</title>
        <authorList>
            <person name="Klepa M."/>
            <person name="Helene L."/>
            <person name="Hungria M."/>
        </authorList>
    </citation>
    <scope>NUCLEOTIDE SEQUENCE [LARGE SCALE GENOMIC DNA]</scope>
    <source>
        <strain evidence="20 21">WSM 1744</strain>
    </source>
</reference>